<dbReference type="RefSeq" id="WP_180571478.1">
    <property type="nucleotide sequence ID" value="NZ_JACCKB010000092.1"/>
</dbReference>
<dbReference type="PANTHER" id="PTHR45527">
    <property type="entry name" value="NONRIBOSOMAL PEPTIDE SYNTHETASE"/>
    <property type="match status" value="1"/>
</dbReference>
<dbReference type="GO" id="GO:0031177">
    <property type="term" value="F:phosphopantetheine binding"/>
    <property type="evidence" value="ECO:0007669"/>
    <property type="project" value="TreeGrafter"/>
</dbReference>
<dbReference type="PROSITE" id="PS50075">
    <property type="entry name" value="CARRIER"/>
    <property type="match status" value="1"/>
</dbReference>
<proteinExistence type="predicted"/>
<dbReference type="GO" id="GO:0005737">
    <property type="term" value="C:cytoplasm"/>
    <property type="evidence" value="ECO:0007669"/>
    <property type="project" value="TreeGrafter"/>
</dbReference>
<dbReference type="Proteomes" id="UP000569732">
    <property type="component" value="Unassembled WGS sequence"/>
</dbReference>
<dbReference type="NCBIfam" id="TIGR01733">
    <property type="entry name" value="AA-adenyl-dom"/>
    <property type="match status" value="1"/>
</dbReference>
<keyword evidence="1" id="KW-0671">Queuosine biosynthesis</keyword>
<organism evidence="3 4">
    <name type="scientific">Spartinivicinus marinus</name>
    <dbReference type="NCBI Taxonomy" id="2994442"/>
    <lineage>
        <taxon>Bacteria</taxon>
        <taxon>Pseudomonadati</taxon>
        <taxon>Pseudomonadota</taxon>
        <taxon>Gammaproteobacteria</taxon>
        <taxon>Oceanospirillales</taxon>
        <taxon>Zooshikellaceae</taxon>
        <taxon>Spartinivicinus</taxon>
    </lineage>
</organism>
<gene>
    <name evidence="3" type="ORF">H0A36_26085</name>
</gene>
<name>A0A853IHH6_9GAMM</name>
<protein>
    <submittedName>
        <fullName evidence="3">Amino acid adenylation domain-containing protein</fullName>
    </submittedName>
</protein>
<dbReference type="InterPro" id="IPR036736">
    <property type="entry name" value="ACP-like_sf"/>
</dbReference>
<keyword evidence="4" id="KW-1185">Reference proteome</keyword>
<dbReference type="Gene3D" id="2.30.38.10">
    <property type="entry name" value="Luciferase, Domain 3"/>
    <property type="match status" value="1"/>
</dbReference>
<dbReference type="EMBL" id="JACCKB010000092">
    <property type="protein sequence ID" value="NYZ69491.1"/>
    <property type="molecule type" value="Genomic_DNA"/>
</dbReference>
<dbReference type="Gene3D" id="3.40.50.620">
    <property type="entry name" value="HUPs"/>
    <property type="match status" value="1"/>
</dbReference>
<accession>A0A853IHH6</accession>
<dbReference type="GO" id="GO:0043041">
    <property type="term" value="P:amino acid activation for nonribosomal peptide biosynthetic process"/>
    <property type="evidence" value="ECO:0007669"/>
    <property type="project" value="TreeGrafter"/>
</dbReference>
<evidence type="ECO:0000313" key="3">
    <source>
        <dbReference type="EMBL" id="NYZ69491.1"/>
    </source>
</evidence>
<dbReference type="SUPFAM" id="SSF52402">
    <property type="entry name" value="Adenine nucleotide alpha hydrolases-like"/>
    <property type="match status" value="1"/>
</dbReference>
<evidence type="ECO:0000256" key="1">
    <source>
        <dbReference type="ARBA" id="ARBA00022785"/>
    </source>
</evidence>
<dbReference type="Gene3D" id="3.40.50.980">
    <property type="match status" value="2"/>
</dbReference>
<dbReference type="Pfam" id="PF00501">
    <property type="entry name" value="AMP-binding"/>
    <property type="match status" value="1"/>
</dbReference>
<dbReference type="PANTHER" id="PTHR45527:SF1">
    <property type="entry name" value="FATTY ACID SYNTHASE"/>
    <property type="match status" value="1"/>
</dbReference>
<dbReference type="Pfam" id="PF06508">
    <property type="entry name" value="QueC"/>
    <property type="match status" value="1"/>
</dbReference>
<dbReference type="Gene3D" id="3.30.300.30">
    <property type="match status" value="2"/>
</dbReference>
<feature type="domain" description="Carrier" evidence="2">
    <location>
        <begin position="872"/>
        <end position="944"/>
    </location>
</feature>
<dbReference type="AlphaFoldDB" id="A0A853IHH6"/>
<dbReference type="InterPro" id="IPR000873">
    <property type="entry name" value="AMP-dep_synth/lig_dom"/>
</dbReference>
<dbReference type="GO" id="GO:0044550">
    <property type="term" value="P:secondary metabolite biosynthetic process"/>
    <property type="evidence" value="ECO:0007669"/>
    <property type="project" value="TreeGrafter"/>
</dbReference>
<dbReference type="Pfam" id="PF00550">
    <property type="entry name" value="PP-binding"/>
    <property type="match status" value="1"/>
</dbReference>
<dbReference type="SUPFAM" id="SSF47336">
    <property type="entry name" value="ACP-like"/>
    <property type="match status" value="1"/>
</dbReference>
<dbReference type="InterPro" id="IPR009081">
    <property type="entry name" value="PP-bd_ACP"/>
</dbReference>
<dbReference type="SUPFAM" id="SSF56801">
    <property type="entry name" value="Acetyl-CoA synthetase-like"/>
    <property type="match status" value="1"/>
</dbReference>
<comment type="caution">
    <text evidence="3">The sequence shown here is derived from an EMBL/GenBank/DDBJ whole genome shotgun (WGS) entry which is preliminary data.</text>
</comment>
<reference evidence="3 4" key="1">
    <citation type="submission" date="2020-07" db="EMBL/GenBank/DDBJ databases">
        <title>Endozoicomonas sp. nov., isolated from sediment.</title>
        <authorList>
            <person name="Gu T."/>
        </authorList>
    </citation>
    <scope>NUCLEOTIDE SEQUENCE [LARGE SCALE GENOMIC DNA]</scope>
    <source>
        <strain evidence="3 4">SM1973</strain>
    </source>
</reference>
<dbReference type="InterPro" id="IPR018317">
    <property type="entry name" value="QueC"/>
</dbReference>
<evidence type="ECO:0000313" key="4">
    <source>
        <dbReference type="Proteomes" id="UP000569732"/>
    </source>
</evidence>
<dbReference type="InterPro" id="IPR010071">
    <property type="entry name" value="AA_adenyl_dom"/>
</dbReference>
<dbReference type="InterPro" id="IPR014729">
    <property type="entry name" value="Rossmann-like_a/b/a_fold"/>
</dbReference>
<sequence length="944" mass="106593">MVAVTDNEKLANMLFMPTQVELPEGKSIYRLFEEQVEKTPNEIAAVFGEQQITYANLNVKANQLARHLLKKSIGDNTMVAVLMSRSIYCLVALLASMKAGAIYTPIDMKLPQKRVDYILDDCGAKHVLVDVDSPFDKIDPEKAELIRVDAEDIYTGDDANLDMDVSKDQAVYCIYTSGSTGQPKGVLVQSKGLMNYILWAKKQYTSESTKYFAFYSPLNFDLTVTSIFVPLISGMTICIYSDTNDDVPVINRVIEDNRVDILKLTPAHLALLEGEDLSESNLKVLILGGEDLKVEVARKVDKKLGGRALIYNEYGPTETVVGCMIYMYDPLVDVSGSVPIGRPIDNMQIYLLDDELNPVTDLGIGEIYIAGLGVSLGYKNKPDMTEKSFIKDPFEGGFMYKSGDLGKVNDDGHLVYLGRKDSQVKLNGYRIELGEIENVLLSHPEIDECTVSLTTEVNKSIAKEDLQFCVKCGIASNYPNTVFSEEMVCSHCSAFEKYRDVAEAYFSDMQKLQKIVDKMCSENHPKYDCIVSLSGGKDSTYALCKIKDMGARVLAFTLDNGYISERAKDNINRTAERLGIEHRYISTTHMNEIFVDSLQRHSDVCNGCFKTIYTMAINLALEVGVKYIVTGLSKGQLFETRLSELFRMETFDEKVFDKNLIQARKVYHRVEDSANCLLENDWVDDDDVLENIRFVDFFRYSNVLRNDMYGYIEDRVGWVRPPDTGRSTNCLLNDVAIYVHGKERGYHKYSLPYSWDVRMGHIEKGDALREIDDSAEIDEAKVSSILNDLGYEVRDETLGVGDAQIVAYYKSDVEIPVARVDEYMAEALPEYMVPSHFIRLEKMPLTPNGKLNRQALPRPNDYRKNFAESYVAPRNELEEKLAELWKEVLMVDKVGIEDNFFEIGGNSLPALMLLFKVDSQYNKLISIQEFSEDPTIKALSSILQ</sequence>
<dbReference type="InterPro" id="IPR045851">
    <property type="entry name" value="AMP-bd_C_sf"/>
</dbReference>
<dbReference type="GO" id="GO:0008616">
    <property type="term" value="P:tRNA queuosine(34) biosynthetic process"/>
    <property type="evidence" value="ECO:0007669"/>
    <property type="project" value="UniProtKB-KW"/>
</dbReference>
<dbReference type="FunFam" id="3.40.50.980:FF:000001">
    <property type="entry name" value="Non-ribosomal peptide synthetase"/>
    <property type="match status" value="1"/>
</dbReference>
<evidence type="ECO:0000259" key="2">
    <source>
        <dbReference type="PROSITE" id="PS50075"/>
    </source>
</evidence>
<dbReference type="Gene3D" id="1.10.1200.10">
    <property type="entry name" value="ACP-like"/>
    <property type="match status" value="1"/>
</dbReference>